<dbReference type="InterPro" id="IPR023198">
    <property type="entry name" value="PGP-like_dom2"/>
</dbReference>
<organism evidence="1 2">
    <name type="scientific">Aphanocapsa feldmannii 277cV</name>
    <dbReference type="NCBI Taxonomy" id="2507553"/>
    <lineage>
        <taxon>Bacteria</taxon>
        <taxon>Bacillati</taxon>
        <taxon>Cyanobacteriota</taxon>
        <taxon>Cyanophyceae</taxon>
        <taxon>Oscillatoriophycideae</taxon>
        <taxon>Chroococcales</taxon>
        <taxon>Microcystaceae</taxon>
        <taxon>Aphanocapsa</taxon>
    </lineage>
</organism>
<dbReference type="EMBL" id="SRMO01000001">
    <property type="protein sequence ID" value="TGG96828.1"/>
    <property type="molecule type" value="Genomic_DNA"/>
</dbReference>
<reference evidence="1 2" key="1">
    <citation type="journal article" date="2019" name="mSystems">
        <title>Life at home and on the roam: Genomic adaptions reflect the dual lifestyle of an intracellular, facultative symbiont.</title>
        <authorList>
            <person name="Burgsdorf I."/>
        </authorList>
    </citation>
    <scope>NUCLEOTIDE SEQUENCE [LARGE SCALE GENOMIC DNA]</scope>
    <source>
        <strain evidence="1">277cV</strain>
    </source>
</reference>
<dbReference type="InterPro" id="IPR023214">
    <property type="entry name" value="HAD_sf"/>
</dbReference>
<protein>
    <submittedName>
        <fullName evidence="1">HAD family hydrolase</fullName>
    </submittedName>
</protein>
<comment type="caution">
    <text evidence="1">The sequence shown here is derived from an EMBL/GenBank/DDBJ whole genome shotgun (WGS) entry which is preliminary data.</text>
</comment>
<gene>
    <name evidence="1" type="ORF">ERJ67_00285</name>
</gene>
<dbReference type="Proteomes" id="UP000317990">
    <property type="component" value="Unassembled WGS sequence"/>
</dbReference>
<proteinExistence type="predicted"/>
<dbReference type="SUPFAM" id="SSF56784">
    <property type="entry name" value="HAD-like"/>
    <property type="match status" value="1"/>
</dbReference>
<accession>A0A524RR70</accession>
<dbReference type="AlphaFoldDB" id="A0A524RR70"/>
<dbReference type="SFLD" id="SFLDG01129">
    <property type="entry name" value="C1.5:_HAD__Beta-PGM__Phosphata"/>
    <property type="match status" value="1"/>
</dbReference>
<keyword evidence="1" id="KW-0378">Hydrolase</keyword>
<evidence type="ECO:0000313" key="1">
    <source>
        <dbReference type="EMBL" id="TGG96828.1"/>
    </source>
</evidence>
<sequence>MAAMKGCLFDLDGLLLDTEPLHGAAWRAAVESFGGSVEDATLLQMRGRNRQDCARLLVEHCQLPIHAEALIAAQQPIARGQLGRAAPMDGAPELLAHCRRGGLAMALATSSSRESLALKLASHSWLGVITARITGDHPDLPRGKPAPDIFLLAAAALALPAEDCWAFEDSPTGCRAAVAAGCRVVVLMAPGAREDDYPGASHLVRYLSEIPALLRTDR</sequence>
<dbReference type="PANTHER" id="PTHR18901">
    <property type="entry name" value="2-DEOXYGLUCOSE-6-PHOSPHATE PHOSPHATASE 2"/>
    <property type="match status" value="1"/>
</dbReference>
<dbReference type="NCBIfam" id="TIGR01509">
    <property type="entry name" value="HAD-SF-IA-v3"/>
    <property type="match status" value="1"/>
</dbReference>
<dbReference type="Gene3D" id="3.40.50.1000">
    <property type="entry name" value="HAD superfamily/HAD-like"/>
    <property type="match status" value="1"/>
</dbReference>
<dbReference type="InterPro" id="IPR036412">
    <property type="entry name" value="HAD-like_sf"/>
</dbReference>
<dbReference type="SFLD" id="SFLDS00003">
    <property type="entry name" value="Haloacid_Dehalogenase"/>
    <property type="match status" value="1"/>
</dbReference>
<dbReference type="GO" id="GO:0016787">
    <property type="term" value="F:hydrolase activity"/>
    <property type="evidence" value="ECO:0007669"/>
    <property type="project" value="UniProtKB-KW"/>
</dbReference>
<dbReference type="Pfam" id="PF00702">
    <property type="entry name" value="Hydrolase"/>
    <property type="match status" value="1"/>
</dbReference>
<dbReference type="PANTHER" id="PTHR18901:SF38">
    <property type="entry name" value="PSEUDOURIDINE-5'-PHOSPHATASE"/>
    <property type="match status" value="1"/>
</dbReference>
<evidence type="ECO:0000313" key="2">
    <source>
        <dbReference type="Proteomes" id="UP000317990"/>
    </source>
</evidence>
<dbReference type="Gene3D" id="1.10.150.240">
    <property type="entry name" value="Putative phosphatase, domain 2"/>
    <property type="match status" value="1"/>
</dbReference>
<name>A0A524RR70_9CHRO</name>
<dbReference type="InterPro" id="IPR006439">
    <property type="entry name" value="HAD-SF_hydro_IA"/>
</dbReference>